<evidence type="ECO:0000313" key="2">
    <source>
        <dbReference type="EMBL" id="MFA4805261.1"/>
    </source>
</evidence>
<name>A0ABV4T5W9_9EURY</name>
<proteinExistence type="predicted"/>
<evidence type="ECO:0000313" key="3">
    <source>
        <dbReference type="Proteomes" id="UP001571980"/>
    </source>
</evidence>
<organism evidence="2 3">
    <name type="scientific">Pyrococcus kukulkanii</name>
    <dbReference type="NCBI Taxonomy" id="1609559"/>
    <lineage>
        <taxon>Archaea</taxon>
        <taxon>Methanobacteriati</taxon>
        <taxon>Methanobacteriota</taxon>
        <taxon>Thermococci</taxon>
        <taxon>Thermococcales</taxon>
        <taxon>Thermococcaceae</taxon>
        <taxon>Pyrococcus</taxon>
    </lineage>
</organism>
<dbReference type="Proteomes" id="UP001571980">
    <property type="component" value="Unassembled WGS sequence"/>
</dbReference>
<gene>
    <name evidence="2" type="ORF">P8X34_11035</name>
</gene>
<feature type="coiled-coil region" evidence="1">
    <location>
        <begin position="78"/>
        <end position="105"/>
    </location>
</feature>
<dbReference type="RefSeq" id="WP_372824751.1">
    <property type="nucleotide sequence ID" value="NZ_JARRIG010000007.1"/>
</dbReference>
<evidence type="ECO:0000256" key="1">
    <source>
        <dbReference type="SAM" id="Coils"/>
    </source>
</evidence>
<reference evidence="2 3" key="1">
    <citation type="submission" date="2023-03" db="EMBL/GenBank/DDBJ databases">
        <title>Speciation in Pyrococcus: adaptation to high temperature as a mechanism.</title>
        <authorList>
            <person name="Gu J."/>
        </authorList>
    </citation>
    <scope>NUCLEOTIDE SEQUENCE [LARGE SCALE GENOMIC DNA]</scope>
    <source>
        <strain evidence="2 3">LMOA34</strain>
    </source>
</reference>
<accession>A0ABV4T5W9</accession>
<comment type="caution">
    <text evidence="2">The sequence shown here is derived from an EMBL/GenBank/DDBJ whole genome shotgun (WGS) entry which is preliminary data.</text>
</comment>
<keyword evidence="1" id="KW-0175">Coiled coil</keyword>
<keyword evidence="3" id="KW-1185">Reference proteome</keyword>
<protein>
    <submittedName>
        <fullName evidence="2">Uncharacterized protein</fullName>
    </submittedName>
</protein>
<dbReference type="EMBL" id="JARRIG010000007">
    <property type="protein sequence ID" value="MFA4805261.1"/>
    <property type="molecule type" value="Genomic_DNA"/>
</dbReference>
<sequence>MAKKYLVIYRGGVNMVGAASDILRIYIGDSKALELIENEYFEFHYDEVPTSEEKFRKDIEWVLNRGAPLEWAGEVEDKDGKIKELIETYREIKRLEEKMRELYRDICEELQLKAMERS</sequence>